<dbReference type="AlphaFoldDB" id="A0A6B0UR81"/>
<name>A0A6B0UR81_IXORI</name>
<protein>
    <submittedName>
        <fullName evidence="1">Putative secreted protein</fullName>
    </submittedName>
</protein>
<proteinExistence type="predicted"/>
<accession>A0A6B0UR81</accession>
<evidence type="ECO:0000313" key="1">
    <source>
        <dbReference type="EMBL" id="MXU92213.1"/>
    </source>
</evidence>
<organism evidence="1">
    <name type="scientific">Ixodes ricinus</name>
    <name type="common">Common tick</name>
    <name type="synonym">Acarus ricinus</name>
    <dbReference type="NCBI Taxonomy" id="34613"/>
    <lineage>
        <taxon>Eukaryota</taxon>
        <taxon>Metazoa</taxon>
        <taxon>Ecdysozoa</taxon>
        <taxon>Arthropoda</taxon>
        <taxon>Chelicerata</taxon>
        <taxon>Arachnida</taxon>
        <taxon>Acari</taxon>
        <taxon>Parasitiformes</taxon>
        <taxon>Ixodida</taxon>
        <taxon>Ixodoidea</taxon>
        <taxon>Ixodidae</taxon>
        <taxon>Ixodinae</taxon>
        <taxon>Ixodes</taxon>
    </lineage>
</organism>
<sequence length="130" mass="14207">MGAVTASLFAAVCQEISLSLCSPNADICSDAMPSPAVADRIGTPRQKPTRDAKWLSKVGSSCRGGCMSFLTWSVNDLRFRKYETTPRKGEHLKHKRCSPCHLLESFRISPASSSFKMISDHGVCPCSNRV</sequence>
<dbReference type="EMBL" id="GIFC01010130">
    <property type="protein sequence ID" value="MXU92213.1"/>
    <property type="molecule type" value="Transcribed_RNA"/>
</dbReference>
<reference evidence="1" key="1">
    <citation type="submission" date="2019-12" db="EMBL/GenBank/DDBJ databases">
        <title>An insight into the sialome of adult female Ixodes ricinus ticks feeding for 6 days.</title>
        <authorList>
            <person name="Perner J."/>
            <person name="Ribeiro J.M.C."/>
        </authorList>
    </citation>
    <scope>NUCLEOTIDE SEQUENCE</scope>
    <source>
        <strain evidence="1">Semi-engorged</strain>
        <tissue evidence="1">Salivary glands</tissue>
    </source>
</reference>